<protein>
    <submittedName>
        <fullName evidence="4">Ig-like domain-containing protein</fullName>
    </submittedName>
</protein>
<proteinExistence type="predicted"/>
<organism evidence="3 4">
    <name type="scientific">Loa loa</name>
    <name type="common">Eye worm</name>
    <name type="synonym">Filaria loa</name>
    <dbReference type="NCBI Taxonomy" id="7209"/>
    <lineage>
        <taxon>Eukaryota</taxon>
        <taxon>Metazoa</taxon>
        <taxon>Ecdysozoa</taxon>
        <taxon>Nematoda</taxon>
        <taxon>Chromadorea</taxon>
        <taxon>Rhabditida</taxon>
        <taxon>Spirurina</taxon>
        <taxon>Spiruromorpha</taxon>
        <taxon>Filarioidea</taxon>
        <taxon>Onchocercidae</taxon>
        <taxon>Loa</taxon>
    </lineage>
</organism>
<reference evidence="4" key="2">
    <citation type="submission" date="2016-11" db="UniProtKB">
        <authorList>
            <consortium name="WormBaseParasite"/>
        </authorList>
    </citation>
    <scope>IDENTIFICATION</scope>
</reference>
<dbReference type="InterPro" id="IPR013151">
    <property type="entry name" value="Immunoglobulin_dom"/>
</dbReference>
<dbReference type="Proteomes" id="UP000095285">
    <property type="component" value="Unassembled WGS sequence"/>
</dbReference>
<keyword evidence="1" id="KW-0812">Transmembrane</keyword>
<dbReference type="eggNOG" id="KOG3510">
    <property type="taxonomic scope" value="Eukaryota"/>
</dbReference>
<dbReference type="InterPro" id="IPR003599">
    <property type="entry name" value="Ig_sub"/>
</dbReference>
<dbReference type="SUPFAM" id="SSF48726">
    <property type="entry name" value="Immunoglobulin"/>
    <property type="match status" value="2"/>
</dbReference>
<dbReference type="Gene3D" id="2.60.40.10">
    <property type="entry name" value="Immunoglobulins"/>
    <property type="match status" value="2"/>
</dbReference>
<name>A0A1I7VM09_LOALO</name>
<dbReference type="InterPro" id="IPR036179">
    <property type="entry name" value="Ig-like_dom_sf"/>
</dbReference>
<dbReference type="PANTHER" id="PTHR23279:SF36">
    <property type="entry name" value="DEFECTIVE PROBOSCIS EXTENSION RESPONSE 9, ISOFORM A"/>
    <property type="match status" value="1"/>
</dbReference>
<dbReference type="WBParaSite" id="EN70_4052">
    <property type="protein sequence ID" value="EN70_4052"/>
    <property type="gene ID" value="EN70_4052"/>
</dbReference>
<keyword evidence="1" id="KW-0472">Membrane</keyword>
<sequence>MERSNEDKQRSSSTQQQIVQVPLHQPAYLHCIIPHLKQNMVAWTRLRDEALLTAGELSFTTDSRFQISLRPSEVDWVLIISRVERSDSGCYLCEVNTEPRSTVYAVYLDVIETRNLKASSSPAKRTTNLMANMIGSEVLLNCTITIGNEANSASGEVEWWRDGQPIDFKNTKKYISKVKRDSRTIVHTLRILRASSEDDGSYSCKTGDEPESTHMLHVNTNLALYNGSRRIQRISWPLLILLFLLVSSHLDFPNVSTTQLFKL</sequence>
<dbReference type="InterPro" id="IPR013783">
    <property type="entry name" value="Ig-like_fold"/>
</dbReference>
<evidence type="ECO:0000259" key="2">
    <source>
        <dbReference type="PROSITE" id="PS50835"/>
    </source>
</evidence>
<dbReference type="PROSITE" id="PS50835">
    <property type="entry name" value="IG_LIKE"/>
    <property type="match status" value="2"/>
</dbReference>
<dbReference type="Pfam" id="PF00047">
    <property type="entry name" value="ig"/>
    <property type="match status" value="1"/>
</dbReference>
<dbReference type="SMART" id="SM00409">
    <property type="entry name" value="IG"/>
    <property type="match status" value="2"/>
</dbReference>
<dbReference type="InterPro" id="IPR013106">
    <property type="entry name" value="Ig_V-set"/>
</dbReference>
<dbReference type="Pfam" id="PF07686">
    <property type="entry name" value="V-set"/>
    <property type="match status" value="1"/>
</dbReference>
<keyword evidence="1" id="KW-1133">Transmembrane helix</keyword>
<feature type="domain" description="Ig-like" evidence="2">
    <location>
        <begin position="29"/>
        <end position="104"/>
    </location>
</feature>
<reference evidence="3" key="1">
    <citation type="submission" date="2012-04" db="EMBL/GenBank/DDBJ databases">
        <title>The Genome Sequence of Loa loa.</title>
        <authorList>
            <consortium name="The Broad Institute Genome Sequencing Platform"/>
            <consortium name="Broad Institute Genome Sequencing Center for Infectious Disease"/>
            <person name="Nutman T.B."/>
            <person name="Fink D.L."/>
            <person name="Russ C."/>
            <person name="Young S."/>
            <person name="Zeng Q."/>
            <person name="Gargeya S."/>
            <person name="Alvarado L."/>
            <person name="Berlin A."/>
            <person name="Chapman S.B."/>
            <person name="Chen Z."/>
            <person name="Freedman E."/>
            <person name="Gellesch M."/>
            <person name="Goldberg J."/>
            <person name="Griggs A."/>
            <person name="Gujja S."/>
            <person name="Heilman E.R."/>
            <person name="Heiman D."/>
            <person name="Howarth C."/>
            <person name="Mehta T."/>
            <person name="Neiman D."/>
            <person name="Pearson M."/>
            <person name="Roberts A."/>
            <person name="Saif S."/>
            <person name="Shea T."/>
            <person name="Shenoy N."/>
            <person name="Sisk P."/>
            <person name="Stolte C."/>
            <person name="Sykes S."/>
            <person name="White J."/>
            <person name="Yandava C."/>
            <person name="Haas B."/>
            <person name="Henn M.R."/>
            <person name="Nusbaum C."/>
            <person name="Birren B."/>
        </authorList>
    </citation>
    <scope>NUCLEOTIDE SEQUENCE [LARGE SCALE GENOMIC DNA]</scope>
</reference>
<feature type="domain" description="Ig-like" evidence="2">
    <location>
        <begin position="122"/>
        <end position="223"/>
    </location>
</feature>
<dbReference type="STRING" id="7209.A0A1I7VM09"/>
<evidence type="ECO:0000313" key="4">
    <source>
        <dbReference type="WBParaSite" id="EN70_4052"/>
    </source>
</evidence>
<dbReference type="AlphaFoldDB" id="A0A1I7VM09"/>
<accession>A0A1I7VM09</accession>
<dbReference type="GO" id="GO:0032589">
    <property type="term" value="C:neuron projection membrane"/>
    <property type="evidence" value="ECO:0007669"/>
    <property type="project" value="TreeGrafter"/>
</dbReference>
<feature type="transmembrane region" description="Helical" evidence="1">
    <location>
        <begin position="234"/>
        <end position="252"/>
    </location>
</feature>
<evidence type="ECO:0000256" key="1">
    <source>
        <dbReference type="SAM" id="Phobius"/>
    </source>
</evidence>
<dbReference type="GO" id="GO:0050808">
    <property type="term" value="P:synapse organization"/>
    <property type="evidence" value="ECO:0007669"/>
    <property type="project" value="TreeGrafter"/>
</dbReference>
<evidence type="ECO:0000313" key="3">
    <source>
        <dbReference type="Proteomes" id="UP000095285"/>
    </source>
</evidence>
<dbReference type="InterPro" id="IPR037448">
    <property type="entry name" value="Zig-8"/>
</dbReference>
<dbReference type="PANTHER" id="PTHR23279">
    <property type="entry name" value="DEFECTIVE PROBOSCIS EXTENSION RESPONSE DPR -RELATED"/>
    <property type="match status" value="1"/>
</dbReference>
<keyword evidence="3" id="KW-1185">Reference proteome</keyword>
<dbReference type="InterPro" id="IPR007110">
    <property type="entry name" value="Ig-like_dom"/>
</dbReference>